<comment type="caution">
    <text evidence="2">The sequence shown here is derived from an EMBL/GenBank/DDBJ whole genome shotgun (WGS) entry which is preliminary data.</text>
</comment>
<dbReference type="EMBL" id="BOON01000022">
    <property type="protein sequence ID" value="GII22867.1"/>
    <property type="molecule type" value="Genomic_DNA"/>
</dbReference>
<feature type="domain" description="Amidohydrolase-related" evidence="1">
    <location>
        <begin position="27"/>
        <end position="296"/>
    </location>
</feature>
<evidence type="ECO:0000313" key="2">
    <source>
        <dbReference type="EMBL" id="GII22867.1"/>
    </source>
</evidence>
<dbReference type="Pfam" id="PF04909">
    <property type="entry name" value="Amidohydro_2"/>
    <property type="match status" value="1"/>
</dbReference>
<dbReference type="SUPFAM" id="SSF51556">
    <property type="entry name" value="Metallo-dependent hydrolases"/>
    <property type="match status" value="1"/>
</dbReference>
<dbReference type="PANTHER" id="PTHR35563">
    <property type="entry name" value="BARREL METAL-DEPENDENT HYDROLASE, PUTATIVE (AFU_ORTHOLOGUE AFUA_1G16240)-RELATED"/>
    <property type="match status" value="1"/>
</dbReference>
<sequence>MNETSPNCPPPVDSPKRPDVTLPALSCDSHCHVFGPAELFPFAPDRTFTPVDVPRQRLRRLHDFLGLDRALIVQSACHGTDHSALLDALETSDGRYRGVALVTPATHPDEIARLDATGVCGVRLNFLPHLGGAPSRETMDAILRLVGPYGWHVSVHVAGTGITDHADFIRSIDAPVVIDHMARVDLRDGLDGEHVASLLGLLDTGGVWVKLSGADRLSAQLSAEPGAPYADAVALARLLAAHAPDRVVWGTDFPHPNIRGAAPDDGVLVDLIAEIAPDEDRRHKLMVTNPAGLFGF</sequence>
<dbReference type="GO" id="GO:0016787">
    <property type="term" value="F:hydrolase activity"/>
    <property type="evidence" value="ECO:0007669"/>
    <property type="project" value="UniProtKB-KW"/>
</dbReference>
<dbReference type="InterPro" id="IPR006680">
    <property type="entry name" value="Amidohydro-rel"/>
</dbReference>
<proteinExistence type="predicted"/>
<evidence type="ECO:0000313" key="3">
    <source>
        <dbReference type="Proteomes" id="UP000599074"/>
    </source>
</evidence>
<keyword evidence="2" id="KW-0378">Hydrolase</keyword>
<dbReference type="RefSeq" id="WP_168115587.1">
    <property type="nucleotide sequence ID" value="NZ_BOON01000022.1"/>
</dbReference>
<dbReference type="AlphaFoldDB" id="A0A8J3X032"/>
<protein>
    <submittedName>
        <fullName evidence="2">2-pyrone-4,6-dicarboxylate hydrolase</fullName>
    </submittedName>
</protein>
<dbReference type="PANTHER" id="PTHR35563:SF2">
    <property type="entry name" value="BARREL METAL-DEPENDENT HYDROLASE, PUTATIVE (AFU_ORTHOLOGUE AFUA_1G16240)-RELATED"/>
    <property type="match status" value="1"/>
</dbReference>
<evidence type="ECO:0000259" key="1">
    <source>
        <dbReference type="Pfam" id="PF04909"/>
    </source>
</evidence>
<dbReference type="Gene3D" id="3.20.20.140">
    <property type="entry name" value="Metal-dependent hydrolases"/>
    <property type="match status" value="1"/>
</dbReference>
<organism evidence="2 3">
    <name type="scientific">Planosporangium mesophilum</name>
    <dbReference type="NCBI Taxonomy" id="689768"/>
    <lineage>
        <taxon>Bacteria</taxon>
        <taxon>Bacillati</taxon>
        <taxon>Actinomycetota</taxon>
        <taxon>Actinomycetes</taxon>
        <taxon>Micromonosporales</taxon>
        <taxon>Micromonosporaceae</taxon>
        <taxon>Planosporangium</taxon>
    </lineage>
</organism>
<accession>A0A8J3X032</accession>
<dbReference type="Proteomes" id="UP000599074">
    <property type="component" value="Unassembled WGS sequence"/>
</dbReference>
<reference evidence="2" key="1">
    <citation type="submission" date="2021-01" db="EMBL/GenBank/DDBJ databases">
        <title>Whole genome shotgun sequence of Planosporangium mesophilum NBRC 109066.</title>
        <authorList>
            <person name="Komaki H."/>
            <person name="Tamura T."/>
        </authorList>
    </citation>
    <scope>NUCLEOTIDE SEQUENCE</scope>
    <source>
        <strain evidence="2">NBRC 109066</strain>
    </source>
</reference>
<dbReference type="InterPro" id="IPR052358">
    <property type="entry name" value="Aro_Compnd_Degr_Hydrolases"/>
</dbReference>
<gene>
    <name evidence="2" type="ORF">Pme01_24640</name>
</gene>
<dbReference type="InterPro" id="IPR032466">
    <property type="entry name" value="Metal_Hydrolase"/>
</dbReference>
<keyword evidence="3" id="KW-1185">Reference proteome</keyword>
<name>A0A8J3X032_9ACTN</name>